<accession>H5XZK0</accession>
<evidence type="ECO:0008006" key="3">
    <source>
        <dbReference type="Google" id="ProtNLM"/>
    </source>
</evidence>
<dbReference type="NCBIfam" id="NF047593">
    <property type="entry name" value="IS66_ISAeme5_TnpA"/>
    <property type="match status" value="1"/>
</dbReference>
<sequence>MARDLAQEQLWRDRIEECGQSGLSIQAWCVQNGLKKTAYHYWARKFKLQEQKETGDNPFAVVVLLPKRENGVKETTPLKAEFSLSFGDYCIGIPDGFNPVTLEELVKVLRKL</sequence>
<dbReference type="OrthoDB" id="9808061at2"/>
<proteinExistence type="predicted"/>
<dbReference type="Proteomes" id="UP000005104">
    <property type="component" value="Chromosome"/>
</dbReference>
<gene>
    <name evidence="1" type="ORF">DesyoDRAFT_5040</name>
</gene>
<dbReference type="EMBL" id="CM001441">
    <property type="protein sequence ID" value="EHQ91974.1"/>
    <property type="molecule type" value="Genomic_DNA"/>
</dbReference>
<keyword evidence="2" id="KW-1185">Reference proteome</keyword>
<dbReference type="AlphaFoldDB" id="H5XZK0"/>
<dbReference type="RefSeq" id="WP_007787145.1">
    <property type="nucleotide sequence ID" value="NZ_CM001441.1"/>
</dbReference>
<name>H5XZK0_9FIRM</name>
<protein>
    <recommendedName>
        <fullName evidence="3">Transposase</fullName>
    </recommendedName>
</protein>
<dbReference type="HOGENOM" id="CLU_151804_4_0_9"/>
<evidence type="ECO:0000313" key="1">
    <source>
        <dbReference type="EMBL" id="EHQ91974.1"/>
    </source>
</evidence>
<dbReference type="eggNOG" id="COG2963">
    <property type="taxonomic scope" value="Bacteria"/>
</dbReference>
<evidence type="ECO:0000313" key="2">
    <source>
        <dbReference type="Proteomes" id="UP000005104"/>
    </source>
</evidence>
<dbReference type="STRING" id="768710.DesyoDRAFT_5040"/>
<reference evidence="1 2" key="1">
    <citation type="submission" date="2011-11" db="EMBL/GenBank/DDBJ databases">
        <title>The Noncontiguous Finished genome of Desulfosporosinus youngiae DSM 17734.</title>
        <authorList>
            <consortium name="US DOE Joint Genome Institute (JGI-PGF)"/>
            <person name="Lucas S."/>
            <person name="Han J."/>
            <person name="Lapidus A."/>
            <person name="Cheng J.-F."/>
            <person name="Goodwin L."/>
            <person name="Pitluck S."/>
            <person name="Peters L."/>
            <person name="Ovchinnikova G."/>
            <person name="Lu M."/>
            <person name="Land M.L."/>
            <person name="Hauser L."/>
            <person name="Pester M."/>
            <person name="Spring S."/>
            <person name="Ollivier B."/>
            <person name="Rattei T."/>
            <person name="Klenk H.-P."/>
            <person name="Wagner M."/>
            <person name="Loy A."/>
            <person name="Woyke T.J."/>
        </authorList>
    </citation>
    <scope>NUCLEOTIDE SEQUENCE [LARGE SCALE GENOMIC DNA]</scope>
    <source>
        <strain evidence="1 2">DSM 17734</strain>
    </source>
</reference>
<organism evidence="1 2">
    <name type="scientific">Desulfosporosinus youngiae DSM 17734</name>
    <dbReference type="NCBI Taxonomy" id="768710"/>
    <lineage>
        <taxon>Bacteria</taxon>
        <taxon>Bacillati</taxon>
        <taxon>Bacillota</taxon>
        <taxon>Clostridia</taxon>
        <taxon>Eubacteriales</taxon>
        <taxon>Desulfitobacteriaceae</taxon>
        <taxon>Desulfosporosinus</taxon>
    </lineage>
</organism>